<evidence type="ECO:0000313" key="1">
    <source>
        <dbReference type="EMBL" id="KAE8546115.1"/>
    </source>
</evidence>
<proteinExistence type="predicted"/>
<accession>A0A833JU12</accession>
<protein>
    <submittedName>
        <fullName evidence="1">Uncharacterized protein</fullName>
    </submittedName>
</protein>
<gene>
    <name evidence="1" type="ORF">F6453_1361</name>
</gene>
<dbReference type="RefSeq" id="WP_153740353.1">
    <property type="nucleotide sequence ID" value="NZ_WBMP01000005.1"/>
</dbReference>
<evidence type="ECO:0000313" key="2">
    <source>
        <dbReference type="Proteomes" id="UP000469950"/>
    </source>
</evidence>
<comment type="caution">
    <text evidence="1">The sequence shown here is derived from an EMBL/GenBank/DDBJ whole genome shotgun (WGS) entry which is preliminary data.</text>
</comment>
<sequence length="65" mass="7456">MRVTITLDRYDGSQSKQKEVNLEEVQMSDLIMLLTEADTAGVTITKVKDIRKMVERMEEPADEPK</sequence>
<organism evidence="1 2">
    <name type="scientific">Marinobacter nauticus</name>
    <name type="common">Marinobacter hydrocarbonoclasticus</name>
    <name type="synonym">Marinobacter aquaeolei</name>
    <dbReference type="NCBI Taxonomy" id="2743"/>
    <lineage>
        <taxon>Bacteria</taxon>
        <taxon>Pseudomonadati</taxon>
        <taxon>Pseudomonadota</taxon>
        <taxon>Gammaproteobacteria</taxon>
        <taxon>Pseudomonadales</taxon>
        <taxon>Marinobacteraceae</taxon>
        <taxon>Marinobacter</taxon>
    </lineage>
</organism>
<reference evidence="1 2" key="1">
    <citation type="submission" date="2019-10" db="EMBL/GenBank/DDBJ databases">
        <title>Draft genome sequence of Marinobacter hydrocarbonoclasticus NCT7M from the microbiome of the marine copepod.</title>
        <authorList>
            <person name="Nuttall R."/>
            <person name="Sharma G."/>
            <person name="Moisander P."/>
        </authorList>
    </citation>
    <scope>NUCLEOTIDE SEQUENCE [LARGE SCALE GENOMIC DNA]</scope>
    <source>
        <strain evidence="1 2">NCT7M</strain>
    </source>
</reference>
<dbReference type="Proteomes" id="UP000469950">
    <property type="component" value="Unassembled WGS sequence"/>
</dbReference>
<dbReference type="AlphaFoldDB" id="A0A833JU12"/>
<name>A0A833JU12_MARNT</name>
<dbReference type="EMBL" id="WBMP01000005">
    <property type="protein sequence ID" value="KAE8546115.1"/>
    <property type="molecule type" value="Genomic_DNA"/>
</dbReference>